<keyword evidence="5" id="KW-0234">DNA repair</keyword>
<dbReference type="Gene3D" id="1.10.340.30">
    <property type="entry name" value="Hypothetical protein, domain 2"/>
    <property type="match status" value="1"/>
</dbReference>
<comment type="catalytic activity">
    <reaction evidence="1">
        <text>Hydrolysis of alkylated DNA, releasing 3-methyladenine, 3-methylguanine, 7-methylguanine and 7-methyladenine.</text>
        <dbReference type="EC" id="3.2.2.21"/>
    </reaction>
</comment>
<dbReference type="Gene3D" id="1.10.1670.40">
    <property type="match status" value="1"/>
</dbReference>
<protein>
    <recommendedName>
        <fullName evidence="3">DNA-3-methyladenine glycosylase II</fullName>
        <ecNumber evidence="3">3.2.2.21</ecNumber>
    </recommendedName>
</protein>
<dbReference type="SMART" id="SM00478">
    <property type="entry name" value="ENDO3c"/>
    <property type="match status" value="1"/>
</dbReference>
<keyword evidence="8" id="KW-1185">Reference proteome</keyword>
<evidence type="ECO:0000256" key="1">
    <source>
        <dbReference type="ARBA" id="ARBA00000086"/>
    </source>
</evidence>
<proteinExistence type="inferred from homology"/>
<evidence type="ECO:0000256" key="5">
    <source>
        <dbReference type="ARBA" id="ARBA00023204"/>
    </source>
</evidence>
<dbReference type="GO" id="GO:0032993">
    <property type="term" value="C:protein-DNA complex"/>
    <property type="evidence" value="ECO:0007669"/>
    <property type="project" value="TreeGrafter"/>
</dbReference>
<dbReference type="PANTHER" id="PTHR43003">
    <property type="entry name" value="DNA-3-METHYLADENINE GLYCOSYLASE"/>
    <property type="match status" value="1"/>
</dbReference>
<name>A0A2P8HSK5_CHINA</name>
<dbReference type="InterPro" id="IPR003265">
    <property type="entry name" value="HhH-GPD_domain"/>
</dbReference>
<dbReference type="OrthoDB" id="9785929at2"/>
<comment type="caution">
    <text evidence="7">The sequence shown here is derived from an EMBL/GenBank/DDBJ whole genome shotgun (WGS) entry which is preliminary data.</text>
</comment>
<feature type="domain" description="HhH-GPD" evidence="6">
    <location>
        <begin position="51"/>
        <end position="208"/>
    </location>
</feature>
<dbReference type="PROSITE" id="PS00516">
    <property type="entry name" value="ALKYLBASE_DNA_GLYCOS"/>
    <property type="match status" value="1"/>
</dbReference>
<dbReference type="InterPro" id="IPR051912">
    <property type="entry name" value="Alkylbase_DNA_Glycosylase/TA"/>
</dbReference>
<evidence type="ECO:0000313" key="7">
    <source>
        <dbReference type="EMBL" id="PSL49193.1"/>
    </source>
</evidence>
<dbReference type="SUPFAM" id="SSF48150">
    <property type="entry name" value="DNA-glycosylase"/>
    <property type="match status" value="1"/>
</dbReference>
<organism evidence="7 8">
    <name type="scientific">Chitinophaga niastensis</name>
    <dbReference type="NCBI Taxonomy" id="536980"/>
    <lineage>
        <taxon>Bacteria</taxon>
        <taxon>Pseudomonadati</taxon>
        <taxon>Bacteroidota</taxon>
        <taxon>Chitinophagia</taxon>
        <taxon>Chitinophagales</taxon>
        <taxon>Chitinophagaceae</taxon>
        <taxon>Chitinophaga</taxon>
    </lineage>
</organism>
<dbReference type="GO" id="GO:0043916">
    <property type="term" value="F:DNA-7-methylguanine glycosylase activity"/>
    <property type="evidence" value="ECO:0007669"/>
    <property type="project" value="TreeGrafter"/>
</dbReference>
<evidence type="ECO:0000256" key="3">
    <source>
        <dbReference type="ARBA" id="ARBA00012000"/>
    </source>
</evidence>
<dbReference type="AlphaFoldDB" id="A0A2P8HSK5"/>
<dbReference type="GO" id="GO:0008725">
    <property type="term" value="F:DNA-3-methyladenine glycosylase activity"/>
    <property type="evidence" value="ECO:0007669"/>
    <property type="project" value="TreeGrafter"/>
</dbReference>
<dbReference type="GO" id="GO:0032131">
    <property type="term" value="F:alkylated DNA binding"/>
    <property type="evidence" value="ECO:0007669"/>
    <property type="project" value="TreeGrafter"/>
</dbReference>
<comment type="similarity">
    <text evidence="2">Belongs to the alkylbase DNA glycosidase AlkA family.</text>
</comment>
<sequence>MPRSVSTPEAIGVDYQTHLCRDKKLQKIIQEPLTELTIRKNICLKLIGSIMSQQLSTKVADVIYSRFLDLYDRKEPTAQQILDTPTTTLRGIGLSNAKVTYVHNVAAFVIAEKLTDSKLKKMGNDEVITYLTQIKGVGRWTVEMLLMFYLCREDVFAMDDWGLQQAMIKLYKLNPEDKKAFRDKLRKISDKWSPYRTHACRYLWSWKDNEPNR</sequence>
<gene>
    <name evidence="7" type="ORF">CLV51_101523</name>
</gene>
<evidence type="ECO:0000256" key="2">
    <source>
        <dbReference type="ARBA" id="ARBA00010817"/>
    </source>
</evidence>
<keyword evidence="4" id="KW-0227">DNA damage</keyword>
<accession>A0A2P8HSK5</accession>
<dbReference type="EMBL" id="PYAW01000001">
    <property type="protein sequence ID" value="PSL49193.1"/>
    <property type="molecule type" value="Genomic_DNA"/>
</dbReference>
<evidence type="ECO:0000313" key="8">
    <source>
        <dbReference type="Proteomes" id="UP000240971"/>
    </source>
</evidence>
<dbReference type="GO" id="GO:0006307">
    <property type="term" value="P:DNA alkylation repair"/>
    <property type="evidence" value="ECO:0007669"/>
    <property type="project" value="TreeGrafter"/>
</dbReference>
<dbReference type="PANTHER" id="PTHR43003:SF5">
    <property type="entry name" value="DNA-3-METHYLADENINE GLYCOSYLASE"/>
    <property type="match status" value="1"/>
</dbReference>
<dbReference type="InterPro" id="IPR011257">
    <property type="entry name" value="DNA_glycosylase"/>
</dbReference>
<evidence type="ECO:0000256" key="4">
    <source>
        <dbReference type="ARBA" id="ARBA00022763"/>
    </source>
</evidence>
<dbReference type="EC" id="3.2.2.21" evidence="3"/>
<dbReference type="CDD" id="cd00056">
    <property type="entry name" value="ENDO3c"/>
    <property type="match status" value="1"/>
</dbReference>
<dbReference type="Proteomes" id="UP000240971">
    <property type="component" value="Unassembled WGS sequence"/>
</dbReference>
<dbReference type="FunFam" id="1.10.340.30:FF:000004">
    <property type="entry name" value="DNA-3-methyladenine glycosylase II"/>
    <property type="match status" value="1"/>
</dbReference>
<dbReference type="GO" id="GO:0006285">
    <property type="term" value="P:base-excision repair, AP site formation"/>
    <property type="evidence" value="ECO:0007669"/>
    <property type="project" value="TreeGrafter"/>
</dbReference>
<dbReference type="Pfam" id="PF00730">
    <property type="entry name" value="HhH-GPD"/>
    <property type="match status" value="1"/>
</dbReference>
<dbReference type="RefSeq" id="WP_106526443.1">
    <property type="nucleotide sequence ID" value="NZ_PYAW01000001.1"/>
</dbReference>
<evidence type="ECO:0000259" key="6">
    <source>
        <dbReference type="SMART" id="SM00478"/>
    </source>
</evidence>
<dbReference type="InterPro" id="IPR000035">
    <property type="entry name" value="Alkylbase_DNA_glycsylse_CS"/>
</dbReference>
<reference evidence="7 8" key="1">
    <citation type="submission" date="2018-03" db="EMBL/GenBank/DDBJ databases">
        <title>Genomic Encyclopedia of Archaeal and Bacterial Type Strains, Phase II (KMG-II): from individual species to whole genera.</title>
        <authorList>
            <person name="Goeker M."/>
        </authorList>
    </citation>
    <scope>NUCLEOTIDE SEQUENCE [LARGE SCALE GENOMIC DNA]</scope>
    <source>
        <strain evidence="7 8">DSM 24859</strain>
    </source>
</reference>